<gene>
    <name evidence="1" type="ORF">C5Y96_14130</name>
</gene>
<proteinExistence type="predicted"/>
<dbReference type="OrthoDB" id="9764674at2"/>
<comment type="caution">
    <text evidence="1">The sequence shown here is derived from an EMBL/GenBank/DDBJ whole genome shotgun (WGS) entry which is preliminary data.</text>
</comment>
<dbReference type="RefSeq" id="WP_105354460.1">
    <property type="nucleotide sequence ID" value="NZ_PUIA01000038.1"/>
</dbReference>
<accession>A0A2S8FFA3</accession>
<dbReference type="EMBL" id="PUIA01000038">
    <property type="protein sequence ID" value="PQO30604.1"/>
    <property type="molecule type" value="Genomic_DNA"/>
</dbReference>
<dbReference type="AlphaFoldDB" id="A0A2S8FFA3"/>
<sequence length="523" mass="58268">MNLVIVHHHLNRGGVTQVILNHLRALHEAGGKEIFDRIVILYGGRATGWPDAMEPALEGIELVALPSIDYDTVTAVGEEAPYRATSEKLQQLGLLPAETLLHVHNHTLGKNVAWPNALTRLAEGGYRMLLQLHDFAEDFRPDNYRRQVEYYGESGTGMAEVYFQAPHVHYAVLNSRDRGILEKAGFACEKLHWLPNPVQPFPSLPHRADARHTLEEKLEVKPGEPYVLYPVRGIRRKNVGELVLWSALAPKPTTFGITLAPVNPVELAPYTAWQSLAAELHLPCKFDVGGDGGLSFPENLAAADAIINTSVAEGFGLVFLEAWLAGKLLIGRDLPEISADFKEAGLRLDSLAASLYIPKRCPITGREVFCEDAYRQRMTELFTQVLRDFGQDTMEAGDLQKQLDERLSDEWIDFALLTVQAQQEVVRSVAASKALAEAIVEENAQVMRPLMQENANFDSTIQINAQIVLTRFGLKGTGERLLERYELLARQQPGPVSSFAGAHRILRQFVELSRFHPVRLEDA</sequence>
<evidence type="ECO:0000313" key="2">
    <source>
        <dbReference type="Proteomes" id="UP000240009"/>
    </source>
</evidence>
<dbReference type="Proteomes" id="UP000240009">
    <property type="component" value="Unassembled WGS sequence"/>
</dbReference>
<evidence type="ECO:0008006" key="3">
    <source>
        <dbReference type="Google" id="ProtNLM"/>
    </source>
</evidence>
<name>A0A2S8FFA3_9BACT</name>
<reference evidence="1 2" key="1">
    <citation type="submission" date="2018-02" db="EMBL/GenBank/DDBJ databases">
        <title>Comparative genomes isolates from brazilian mangrove.</title>
        <authorList>
            <person name="Araujo J.E."/>
            <person name="Taketani R.G."/>
            <person name="Silva M.C.P."/>
            <person name="Loureco M.V."/>
            <person name="Andreote F.D."/>
        </authorList>
    </citation>
    <scope>NUCLEOTIDE SEQUENCE [LARGE SCALE GENOMIC DNA]</scope>
    <source>
        <strain evidence="1 2">HEX-2 MGV</strain>
    </source>
</reference>
<protein>
    <recommendedName>
        <fullName evidence="3">Glycosyltransferase subfamily 4-like N-terminal domain-containing protein</fullName>
    </recommendedName>
</protein>
<organism evidence="1 2">
    <name type="scientific">Blastopirellula marina</name>
    <dbReference type="NCBI Taxonomy" id="124"/>
    <lineage>
        <taxon>Bacteria</taxon>
        <taxon>Pseudomonadati</taxon>
        <taxon>Planctomycetota</taxon>
        <taxon>Planctomycetia</taxon>
        <taxon>Pirellulales</taxon>
        <taxon>Pirellulaceae</taxon>
        <taxon>Blastopirellula</taxon>
    </lineage>
</organism>
<evidence type="ECO:0000313" key="1">
    <source>
        <dbReference type="EMBL" id="PQO30604.1"/>
    </source>
</evidence>
<dbReference type="Gene3D" id="3.40.50.2000">
    <property type="entry name" value="Glycogen Phosphorylase B"/>
    <property type="match status" value="1"/>
</dbReference>
<dbReference type="SUPFAM" id="SSF53756">
    <property type="entry name" value="UDP-Glycosyltransferase/glycogen phosphorylase"/>
    <property type="match status" value="1"/>
</dbReference>